<evidence type="ECO:0000313" key="2">
    <source>
        <dbReference type="Proteomes" id="UP000036681"/>
    </source>
</evidence>
<organism evidence="2 3">
    <name type="scientific">Ascaris lumbricoides</name>
    <name type="common">Giant roundworm</name>
    <dbReference type="NCBI Taxonomy" id="6252"/>
    <lineage>
        <taxon>Eukaryota</taxon>
        <taxon>Metazoa</taxon>
        <taxon>Ecdysozoa</taxon>
        <taxon>Nematoda</taxon>
        <taxon>Chromadorea</taxon>
        <taxon>Rhabditida</taxon>
        <taxon>Spirurina</taxon>
        <taxon>Ascaridomorpha</taxon>
        <taxon>Ascaridoidea</taxon>
        <taxon>Ascarididae</taxon>
        <taxon>Ascaris</taxon>
    </lineage>
</organism>
<evidence type="ECO:0000256" key="1">
    <source>
        <dbReference type="SAM" id="MobiDB-lite"/>
    </source>
</evidence>
<sequence length="122" mass="13596">MMDGPWSRNDTKVDVHGMLEPRGHRYSTLILAIGWFSFCSMKLQETDLVLGISAAEPGEILLDSGYREYRLTDGIMESGGKSGQEDFVRGLSRRKRGKQGFPSWVGPGVISDRKSRTESKAD</sequence>
<dbReference type="Proteomes" id="UP000036681">
    <property type="component" value="Unplaced"/>
</dbReference>
<feature type="compositionally biased region" description="Basic and acidic residues" evidence="1">
    <location>
        <begin position="111"/>
        <end position="122"/>
    </location>
</feature>
<proteinExistence type="predicted"/>
<dbReference type="WBParaSite" id="ALUE_0001061201-mRNA-1">
    <property type="protein sequence ID" value="ALUE_0001061201-mRNA-1"/>
    <property type="gene ID" value="ALUE_0001061201"/>
</dbReference>
<dbReference type="AlphaFoldDB" id="A0A0M3I2C1"/>
<reference evidence="3" key="1">
    <citation type="submission" date="2017-02" db="UniProtKB">
        <authorList>
            <consortium name="WormBaseParasite"/>
        </authorList>
    </citation>
    <scope>IDENTIFICATION</scope>
</reference>
<protein>
    <submittedName>
        <fullName evidence="3">Transposase</fullName>
    </submittedName>
</protein>
<name>A0A0M3I2C1_ASCLU</name>
<accession>A0A0M3I2C1</accession>
<keyword evidence="2" id="KW-1185">Reference proteome</keyword>
<evidence type="ECO:0000313" key="3">
    <source>
        <dbReference type="WBParaSite" id="ALUE_0001061201-mRNA-1"/>
    </source>
</evidence>
<feature type="region of interest" description="Disordered" evidence="1">
    <location>
        <begin position="94"/>
        <end position="122"/>
    </location>
</feature>